<dbReference type="GO" id="GO:0000719">
    <property type="term" value="P:photoreactive repair"/>
    <property type="evidence" value="ECO:0007669"/>
    <property type="project" value="TreeGrafter"/>
</dbReference>
<accession>A0A835M1Z0</accession>
<dbReference type="AlphaFoldDB" id="A0A835M1Z0"/>
<dbReference type="InterPro" id="IPR006050">
    <property type="entry name" value="DNA_photolyase_N"/>
</dbReference>
<dbReference type="GO" id="GO:0003904">
    <property type="term" value="F:deoxyribodipyrimidine photo-lyase activity"/>
    <property type="evidence" value="ECO:0007669"/>
    <property type="project" value="TreeGrafter"/>
</dbReference>
<dbReference type="Pfam" id="PF00875">
    <property type="entry name" value="DNA_photolyase"/>
    <property type="match status" value="1"/>
</dbReference>
<dbReference type="PANTHER" id="PTHR11455">
    <property type="entry name" value="CRYPTOCHROME"/>
    <property type="match status" value="1"/>
</dbReference>
<protein>
    <recommendedName>
        <fullName evidence="1">Photolyase/cryptochrome alpha/beta domain-containing protein</fullName>
    </recommendedName>
</protein>
<dbReference type="SUPFAM" id="SSF52425">
    <property type="entry name" value="Cryptochrome/photolyase, N-terminal domain"/>
    <property type="match status" value="1"/>
</dbReference>
<feature type="domain" description="Photolyase/cryptochrome alpha/beta" evidence="1">
    <location>
        <begin position="96"/>
        <end position="224"/>
    </location>
</feature>
<comment type="caution">
    <text evidence="2">The sequence shown here is derived from an EMBL/GenBank/DDBJ whole genome shotgun (WGS) entry which is preliminary data.</text>
</comment>
<sequence>MMTVTLSLSLMSSSTSKLVTFSSTRPISKLFFSTQLLLSNHIHIMNNIASNSQPKPHSSTTSFHVPSLSSDEVDQITNETFQRYTTSSNVERNGAGVAIVWFRNDLRLLDNEALYRAWMSSEAVLPVYCVDPRLFGTTHYFGFPKTGALRAQFLIECLHDLKKNLMKRGLNLLIQNGKPEDVIPSIAKAIGAHTVYAHTETCCEELTVERRVRKGLQNVAGQPRGPNGKPRA</sequence>
<dbReference type="GO" id="GO:0071949">
    <property type="term" value="F:FAD binding"/>
    <property type="evidence" value="ECO:0007669"/>
    <property type="project" value="TreeGrafter"/>
</dbReference>
<dbReference type="Proteomes" id="UP000631114">
    <property type="component" value="Unassembled WGS sequence"/>
</dbReference>
<dbReference type="OrthoDB" id="1927206at2759"/>
<proteinExistence type="predicted"/>
<keyword evidence="3" id="KW-1185">Reference proteome</keyword>
<reference evidence="2 3" key="1">
    <citation type="submission" date="2020-10" db="EMBL/GenBank/DDBJ databases">
        <title>The Coptis chinensis genome and diversification of protoberbering-type alkaloids.</title>
        <authorList>
            <person name="Wang B."/>
            <person name="Shu S."/>
            <person name="Song C."/>
            <person name="Liu Y."/>
        </authorList>
    </citation>
    <scope>NUCLEOTIDE SEQUENCE [LARGE SCALE GENOMIC DNA]</scope>
    <source>
        <strain evidence="2">HL-2020</strain>
        <tissue evidence="2">Leaf</tissue>
    </source>
</reference>
<gene>
    <name evidence="2" type="ORF">IFM89_031537</name>
</gene>
<dbReference type="GO" id="GO:0003677">
    <property type="term" value="F:DNA binding"/>
    <property type="evidence" value="ECO:0007669"/>
    <property type="project" value="TreeGrafter"/>
</dbReference>
<evidence type="ECO:0000259" key="1">
    <source>
        <dbReference type="PROSITE" id="PS51645"/>
    </source>
</evidence>
<dbReference type="InterPro" id="IPR036155">
    <property type="entry name" value="Crypto/Photolyase_N_sf"/>
</dbReference>
<dbReference type="EMBL" id="JADFTS010000003">
    <property type="protein sequence ID" value="KAF9616673.1"/>
    <property type="molecule type" value="Genomic_DNA"/>
</dbReference>
<organism evidence="2 3">
    <name type="scientific">Coptis chinensis</name>
    <dbReference type="NCBI Taxonomy" id="261450"/>
    <lineage>
        <taxon>Eukaryota</taxon>
        <taxon>Viridiplantae</taxon>
        <taxon>Streptophyta</taxon>
        <taxon>Embryophyta</taxon>
        <taxon>Tracheophyta</taxon>
        <taxon>Spermatophyta</taxon>
        <taxon>Magnoliopsida</taxon>
        <taxon>Ranunculales</taxon>
        <taxon>Ranunculaceae</taxon>
        <taxon>Coptidoideae</taxon>
        <taxon>Coptis</taxon>
    </lineage>
</organism>
<evidence type="ECO:0000313" key="2">
    <source>
        <dbReference type="EMBL" id="KAF9616673.1"/>
    </source>
</evidence>
<dbReference type="PROSITE" id="PS51645">
    <property type="entry name" value="PHR_CRY_ALPHA_BETA"/>
    <property type="match status" value="1"/>
</dbReference>
<name>A0A835M1Z0_9MAGN</name>
<evidence type="ECO:0000313" key="3">
    <source>
        <dbReference type="Proteomes" id="UP000631114"/>
    </source>
</evidence>
<dbReference type="PANTHER" id="PTHR11455:SF22">
    <property type="entry name" value="CRYPTOCHROME DASH"/>
    <property type="match status" value="1"/>
</dbReference>
<dbReference type="InterPro" id="IPR002081">
    <property type="entry name" value="Cryptochrome/DNA_photolyase_1"/>
</dbReference>
<dbReference type="InterPro" id="IPR014729">
    <property type="entry name" value="Rossmann-like_a/b/a_fold"/>
</dbReference>
<dbReference type="Gene3D" id="3.40.50.620">
    <property type="entry name" value="HUPs"/>
    <property type="match status" value="1"/>
</dbReference>